<sequence length="78" mass="8470">MPLAGQKPRHRVQIALVEIRDQQPPSTPDPARDGPPHPADSDNDRDILTHLALLTATAPLRTTIYRRPGATGPEFVSG</sequence>
<dbReference type="EMBL" id="BMMH01000007">
    <property type="protein sequence ID" value="GGL20479.1"/>
    <property type="molecule type" value="Genomic_DNA"/>
</dbReference>
<name>A0A917RQM4_9NOCA</name>
<dbReference type="AlphaFoldDB" id="A0A917RQM4"/>
<gene>
    <name evidence="2" type="ORF">GCM10011588_39130</name>
</gene>
<evidence type="ECO:0000313" key="3">
    <source>
        <dbReference type="Proteomes" id="UP000638263"/>
    </source>
</evidence>
<evidence type="ECO:0000313" key="2">
    <source>
        <dbReference type="EMBL" id="GGL20479.1"/>
    </source>
</evidence>
<reference evidence="2" key="1">
    <citation type="journal article" date="2014" name="Int. J. Syst. Evol. Microbiol.">
        <title>Complete genome sequence of Corynebacterium casei LMG S-19264T (=DSM 44701T), isolated from a smear-ripened cheese.</title>
        <authorList>
            <consortium name="US DOE Joint Genome Institute (JGI-PGF)"/>
            <person name="Walter F."/>
            <person name="Albersmeier A."/>
            <person name="Kalinowski J."/>
            <person name="Ruckert C."/>
        </authorList>
    </citation>
    <scope>NUCLEOTIDE SEQUENCE</scope>
    <source>
        <strain evidence="2">CGMCC 4.3508</strain>
    </source>
</reference>
<evidence type="ECO:0000256" key="1">
    <source>
        <dbReference type="SAM" id="MobiDB-lite"/>
    </source>
</evidence>
<keyword evidence="3" id="KW-1185">Reference proteome</keyword>
<proteinExistence type="predicted"/>
<accession>A0A917RQM4</accession>
<feature type="region of interest" description="Disordered" evidence="1">
    <location>
        <begin position="18"/>
        <end position="45"/>
    </location>
</feature>
<feature type="compositionally biased region" description="Basic and acidic residues" evidence="1">
    <location>
        <begin position="30"/>
        <end position="45"/>
    </location>
</feature>
<dbReference type="Proteomes" id="UP000638263">
    <property type="component" value="Unassembled WGS sequence"/>
</dbReference>
<comment type="caution">
    <text evidence="2">The sequence shown here is derived from an EMBL/GenBank/DDBJ whole genome shotgun (WGS) entry which is preliminary data.</text>
</comment>
<protein>
    <submittedName>
        <fullName evidence="2">Uncharacterized protein</fullName>
    </submittedName>
</protein>
<reference evidence="2" key="2">
    <citation type="submission" date="2020-09" db="EMBL/GenBank/DDBJ databases">
        <authorList>
            <person name="Sun Q."/>
            <person name="Zhou Y."/>
        </authorList>
    </citation>
    <scope>NUCLEOTIDE SEQUENCE</scope>
    <source>
        <strain evidence="2">CGMCC 4.3508</strain>
    </source>
</reference>
<organism evidence="2 3">
    <name type="scientific">Nocardia jinanensis</name>
    <dbReference type="NCBI Taxonomy" id="382504"/>
    <lineage>
        <taxon>Bacteria</taxon>
        <taxon>Bacillati</taxon>
        <taxon>Actinomycetota</taxon>
        <taxon>Actinomycetes</taxon>
        <taxon>Mycobacteriales</taxon>
        <taxon>Nocardiaceae</taxon>
        <taxon>Nocardia</taxon>
    </lineage>
</organism>